<dbReference type="EMBL" id="JACHWU010000002">
    <property type="protein sequence ID" value="MBB3051309.1"/>
    <property type="molecule type" value="Genomic_DNA"/>
</dbReference>
<dbReference type="InterPro" id="IPR038332">
    <property type="entry name" value="PPE_sf"/>
</dbReference>
<gene>
    <name evidence="2" type="ORF">FHS23_002332</name>
</gene>
<dbReference type="SUPFAM" id="SSF140459">
    <property type="entry name" value="PE/PPE dimer-like"/>
    <property type="match status" value="1"/>
</dbReference>
<accession>A0A839S3H0</accession>
<dbReference type="Gene3D" id="1.20.1260.20">
    <property type="entry name" value="PPE superfamily"/>
    <property type="match status" value="1"/>
</dbReference>
<dbReference type="Proteomes" id="UP000550714">
    <property type="component" value="Unassembled WGS sequence"/>
</dbReference>
<name>A0A839S3H0_9PSEU</name>
<evidence type="ECO:0000313" key="2">
    <source>
        <dbReference type="EMBL" id="MBB3051309.1"/>
    </source>
</evidence>
<sequence length="213" mass="21946">MSESRHDESRHGEPSHGTAAGGGGDAGESRVPQPDVRYEWYSHDRLKTLVDAGNDPESAGEIGEGWRSLGRTLQQASEQLAASSAASEEAWQGEAGRALRAALDRATAWAGQAAATADALGGAVSAQAGAAAHARSAMPDPVSYDPGGMIRDAMGAGDLTALAGLTDAMAQRRAEAEEARRRAVDVLHARDLALRDAAGVRSFTVPPRLGGPA</sequence>
<reference evidence="2 3" key="1">
    <citation type="submission" date="2020-08" db="EMBL/GenBank/DDBJ databases">
        <title>Genomic Encyclopedia of Type Strains, Phase III (KMG-III): the genomes of soil and plant-associated and newly described type strains.</title>
        <authorList>
            <person name="Whitman W."/>
        </authorList>
    </citation>
    <scope>NUCLEOTIDE SEQUENCE [LARGE SCALE GENOMIC DNA]</scope>
    <source>
        <strain evidence="2 3">CECT 8577</strain>
    </source>
</reference>
<proteinExistence type="predicted"/>
<feature type="compositionally biased region" description="Basic and acidic residues" evidence="1">
    <location>
        <begin position="1"/>
        <end position="14"/>
    </location>
</feature>
<keyword evidence="3" id="KW-1185">Reference proteome</keyword>
<feature type="region of interest" description="Disordered" evidence="1">
    <location>
        <begin position="1"/>
        <end position="38"/>
    </location>
</feature>
<evidence type="ECO:0000313" key="3">
    <source>
        <dbReference type="Proteomes" id="UP000550714"/>
    </source>
</evidence>
<evidence type="ECO:0000256" key="1">
    <source>
        <dbReference type="SAM" id="MobiDB-lite"/>
    </source>
</evidence>
<protein>
    <submittedName>
        <fullName evidence="2">Uncharacterized protein YukE</fullName>
    </submittedName>
</protein>
<dbReference type="AlphaFoldDB" id="A0A839S3H0"/>
<organism evidence="2 3">
    <name type="scientific">Prauserella isguenensis</name>
    <dbReference type="NCBI Taxonomy" id="1470180"/>
    <lineage>
        <taxon>Bacteria</taxon>
        <taxon>Bacillati</taxon>
        <taxon>Actinomycetota</taxon>
        <taxon>Actinomycetes</taxon>
        <taxon>Pseudonocardiales</taxon>
        <taxon>Pseudonocardiaceae</taxon>
        <taxon>Prauserella</taxon>
    </lineage>
</organism>
<dbReference type="RefSeq" id="WP_246381938.1">
    <property type="nucleotide sequence ID" value="NZ_JACHWU010000002.1"/>
</dbReference>
<comment type="caution">
    <text evidence="2">The sequence shown here is derived from an EMBL/GenBank/DDBJ whole genome shotgun (WGS) entry which is preliminary data.</text>
</comment>